<dbReference type="Pfam" id="PF02498">
    <property type="entry name" value="Bro-N"/>
    <property type="match status" value="1"/>
</dbReference>
<dbReference type="EMBL" id="DVHC01000050">
    <property type="protein sequence ID" value="HIR59346.1"/>
    <property type="molecule type" value="Genomic_DNA"/>
</dbReference>
<dbReference type="AlphaFoldDB" id="A0A9D1J353"/>
<organism evidence="2 3">
    <name type="scientific">Candidatus Onthousia excrementipullorum</name>
    <dbReference type="NCBI Taxonomy" id="2840884"/>
    <lineage>
        <taxon>Bacteria</taxon>
        <taxon>Bacillati</taxon>
        <taxon>Bacillota</taxon>
        <taxon>Bacilli</taxon>
        <taxon>Candidatus Onthousia</taxon>
    </lineage>
</organism>
<evidence type="ECO:0000313" key="3">
    <source>
        <dbReference type="Proteomes" id="UP000824232"/>
    </source>
</evidence>
<comment type="caution">
    <text evidence="2">The sequence shown here is derived from an EMBL/GenBank/DDBJ whole genome shotgun (WGS) entry which is preliminary data.</text>
</comment>
<reference evidence="2" key="2">
    <citation type="journal article" date="2021" name="PeerJ">
        <title>Extensive microbial diversity within the chicken gut microbiome revealed by metagenomics and culture.</title>
        <authorList>
            <person name="Gilroy R."/>
            <person name="Ravi A."/>
            <person name="Getino M."/>
            <person name="Pursley I."/>
            <person name="Horton D.L."/>
            <person name="Alikhan N.F."/>
            <person name="Baker D."/>
            <person name="Gharbi K."/>
            <person name="Hall N."/>
            <person name="Watson M."/>
            <person name="Adriaenssens E.M."/>
            <person name="Foster-Nyarko E."/>
            <person name="Jarju S."/>
            <person name="Secka A."/>
            <person name="Antonio M."/>
            <person name="Oren A."/>
            <person name="Chaudhuri R.R."/>
            <person name="La Ragione R."/>
            <person name="Hildebrand F."/>
            <person name="Pallen M.J."/>
        </authorList>
    </citation>
    <scope>NUCLEOTIDE SEQUENCE</scope>
    <source>
        <strain evidence="2">CHK184-20233</strain>
    </source>
</reference>
<protein>
    <submittedName>
        <fullName evidence="2">Phage antirepressor protein</fullName>
    </submittedName>
</protein>
<dbReference type="InterPro" id="IPR003497">
    <property type="entry name" value="BRO_N_domain"/>
</dbReference>
<evidence type="ECO:0000259" key="1">
    <source>
        <dbReference type="SMART" id="SM01040"/>
    </source>
</evidence>
<reference evidence="2" key="1">
    <citation type="submission" date="2020-10" db="EMBL/GenBank/DDBJ databases">
        <authorList>
            <person name="Gilroy R."/>
        </authorList>
    </citation>
    <scope>NUCLEOTIDE SEQUENCE</scope>
    <source>
        <strain evidence="2">CHK184-20233</strain>
    </source>
</reference>
<proteinExistence type="predicted"/>
<gene>
    <name evidence="2" type="ORF">IAB38_04775</name>
</gene>
<evidence type="ECO:0000313" key="2">
    <source>
        <dbReference type="EMBL" id="HIR59346.1"/>
    </source>
</evidence>
<dbReference type="SMART" id="SM01040">
    <property type="entry name" value="Bro-N"/>
    <property type="match status" value="1"/>
</dbReference>
<dbReference type="Proteomes" id="UP000824232">
    <property type="component" value="Unassembled WGS sequence"/>
</dbReference>
<name>A0A9D1J353_9FIRM</name>
<accession>A0A9D1J353</accession>
<feature type="domain" description="Bro-N" evidence="1">
    <location>
        <begin position="12"/>
        <end position="110"/>
    </location>
</feature>
<sequence length="277" mass="32274">MNYKLALFEEKEIRRTWEEGKWYFSVVDVVFALTDSKDPRDYWYRLKQRVKEEEKIELSTICRRLKLVAADGKYRLTDCADTEGILRIIQSIPSKKAEPFKRWLAKVGSERIEEIQNPELAMDRMKEIYEKKGYSKSWINMRERGIATRHSLTDEWKERGVQNGIDYAILTNEIYKSGFGVTAKEYKNIKGLDDRQNLRDSMTNIELALTNLGEATAVEFHKKNDSKGLKELKSDMSEAGSVINSAKKEIERKLEKPIVTSENYIELTEDSNLKLPN</sequence>